<feature type="domain" description="GST N-terminal" evidence="1">
    <location>
        <begin position="1"/>
        <end position="84"/>
    </location>
</feature>
<proteinExistence type="predicted"/>
<dbReference type="PROSITE" id="PS50404">
    <property type="entry name" value="GST_NTER"/>
    <property type="match status" value="1"/>
</dbReference>
<dbReference type="Proteomes" id="UP000244940">
    <property type="component" value="Unassembled WGS sequence"/>
</dbReference>
<evidence type="ECO:0000313" key="3">
    <source>
        <dbReference type="Proteomes" id="UP000244940"/>
    </source>
</evidence>
<dbReference type="EMBL" id="QEYD01000011">
    <property type="protein sequence ID" value="PWE27437.1"/>
    <property type="molecule type" value="Genomic_DNA"/>
</dbReference>
<dbReference type="GO" id="GO:0006559">
    <property type="term" value="P:L-phenylalanine catabolic process"/>
    <property type="evidence" value="ECO:0007669"/>
    <property type="project" value="TreeGrafter"/>
</dbReference>
<dbReference type="GO" id="GO:0006749">
    <property type="term" value="P:glutathione metabolic process"/>
    <property type="evidence" value="ECO:0007669"/>
    <property type="project" value="TreeGrafter"/>
</dbReference>
<dbReference type="SUPFAM" id="SSF47616">
    <property type="entry name" value="GST C-terminal domain-like"/>
    <property type="match status" value="1"/>
</dbReference>
<evidence type="ECO:0000313" key="2">
    <source>
        <dbReference type="EMBL" id="PWE27437.1"/>
    </source>
</evidence>
<sequence>MTYDLCIADRAYSSWSLRGWLLFAAFDIPVTLTVARLYEPGFAETLKAFHPARTVPALRLPEGVVLAESLAIAEELATRHPGAGLWPTDPKARAIARALVSEMHAGFTALRTHCPMNLRVAYADCAPPQAVLDDLARLQQIWDWARAETGASGPWLCGAYCAADAFFAPVAARIAGYTLPVGPQARAYVEAHLSHGPFRRWRAMGLVDGPDQPFYDRPWARRAWPGPEPLGAEACEGPSINEACPYSGRPVTHVARFRLPGMGPGDTRAVGFCNTFCRDKSVADPEAWPQLMALLQA</sequence>
<comment type="caution">
    <text evidence="2">The sequence shown here is derived from an EMBL/GenBank/DDBJ whole genome shotgun (WGS) entry which is preliminary data.</text>
</comment>
<dbReference type="PANTHER" id="PTHR42673">
    <property type="entry name" value="MALEYLACETOACETATE ISOMERASE"/>
    <property type="match status" value="1"/>
</dbReference>
<accession>A0A2U2C6E9</accession>
<dbReference type="Pfam" id="PF13409">
    <property type="entry name" value="GST_N_2"/>
    <property type="match status" value="1"/>
</dbReference>
<dbReference type="CDD" id="cd03194">
    <property type="entry name" value="GST_C_3"/>
    <property type="match status" value="1"/>
</dbReference>
<gene>
    <name evidence="2" type="ORF">C4N9_17440</name>
</gene>
<dbReference type="OrthoDB" id="9799538at2"/>
<dbReference type="InterPro" id="IPR036249">
    <property type="entry name" value="Thioredoxin-like_sf"/>
</dbReference>
<dbReference type="GeneID" id="94366679"/>
<evidence type="ECO:0000259" key="1">
    <source>
        <dbReference type="PROSITE" id="PS50404"/>
    </source>
</evidence>
<keyword evidence="3" id="KW-1185">Reference proteome</keyword>
<dbReference type="GO" id="GO:0016034">
    <property type="term" value="F:maleylacetoacetate isomerase activity"/>
    <property type="evidence" value="ECO:0007669"/>
    <property type="project" value="TreeGrafter"/>
</dbReference>
<dbReference type="AlphaFoldDB" id="A0A2U2C6E9"/>
<protein>
    <submittedName>
        <fullName evidence="2">Glutathione S-transferase</fullName>
    </submittedName>
</protein>
<dbReference type="Gene3D" id="3.40.30.10">
    <property type="entry name" value="Glutaredoxin"/>
    <property type="match status" value="1"/>
</dbReference>
<dbReference type="InterPro" id="IPR036282">
    <property type="entry name" value="Glutathione-S-Trfase_C_sf"/>
</dbReference>
<dbReference type="RefSeq" id="WP_109534627.1">
    <property type="nucleotide sequence ID" value="NZ_QEYD01000011.1"/>
</dbReference>
<dbReference type="InterPro" id="IPR004045">
    <property type="entry name" value="Glutathione_S-Trfase_N"/>
</dbReference>
<reference evidence="2 3" key="1">
    <citation type="submission" date="2018-05" db="EMBL/GenBank/DDBJ databases">
        <title>Pararhodobacter marina sp. nov., isolated from deep-sea water of the Indian Ocean.</title>
        <authorList>
            <person name="Lai Q.Sr."/>
            <person name="Liu X."/>
            <person name="Shao Z."/>
        </authorList>
    </citation>
    <scope>NUCLEOTIDE SEQUENCE [LARGE SCALE GENOMIC DNA]</scope>
    <source>
        <strain evidence="2 3">CIC4N-9</strain>
    </source>
</reference>
<dbReference type="PANTHER" id="PTHR42673:SF4">
    <property type="entry name" value="MALEYLACETOACETATE ISOMERASE"/>
    <property type="match status" value="1"/>
</dbReference>
<name>A0A2U2C6E9_9RHOB</name>
<keyword evidence="2" id="KW-0808">Transferase</keyword>
<dbReference type="Gene3D" id="1.20.1050.10">
    <property type="match status" value="1"/>
</dbReference>
<dbReference type="SUPFAM" id="SSF52833">
    <property type="entry name" value="Thioredoxin-like"/>
    <property type="match status" value="1"/>
</dbReference>
<dbReference type="GO" id="GO:0004364">
    <property type="term" value="F:glutathione transferase activity"/>
    <property type="evidence" value="ECO:0007669"/>
    <property type="project" value="TreeGrafter"/>
</dbReference>
<organism evidence="2 3">
    <name type="scientific">Pararhodobacter marinus</name>
    <dbReference type="NCBI Taxonomy" id="2184063"/>
    <lineage>
        <taxon>Bacteria</taxon>
        <taxon>Pseudomonadati</taxon>
        <taxon>Pseudomonadota</taxon>
        <taxon>Alphaproteobacteria</taxon>
        <taxon>Rhodobacterales</taxon>
        <taxon>Paracoccaceae</taxon>
        <taxon>Pararhodobacter</taxon>
    </lineage>
</organism>